<proteinExistence type="inferred from homology"/>
<dbReference type="Pfam" id="PF03639">
    <property type="entry name" value="Glyco_hydro_81"/>
    <property type="match status" value="1"/>
</dbReference>
<dbReference type="GO" id="GO:0009986">
    <property type="term" value="C:cell surface"/>
    <property type="evidence" value="ECO:0007669"/>
    <property type="project" value="TreeGrafter"/>
</dbReference>
<comment type="catalytic activity">
    <reaction evidence="1">
        <text>Hydrolysis of (1-&gt;3)-beta-D-glucosidic linkages in (1-&gt;3)-beta-D-glucans.</text>
        <dbReference type="EC" id="3.2.1.39"/>
    </reaction>
</comment>
<dbReference type="PANTHER" id="PTHR31983:SF0">
    <property type="entry name" value="GLUCAN ENDO-1,3-BETA-D-GLUCOSIDASE 2"/>
    <property type="match status" value="1"/>
</dbReference>
<evidence type="ECO:0000256" key="7">
    <source>
        <dbReference type="ARBA" id="ARBA00023316"/>
    </source>
</evidence>
<protein>
    <recommendedName>
        <fullName evidence="3">glucan endo-1,3-beta-D-glucosidase</fullName>
        <ecNumber evidence="3">3.2.1.39</ecNumber>
    </recommendedName>
</protein>
<dbReference type="PROSITE" id="PS52008">
    <property type="entry name" value="GH81"/>
    <property type="match status" value="1"/>
</dbReference>
<evidence type="ECO:0000256" key="6">
    <source>
        <dbReference type="ARBA" id="ARBA00023295"/>
    </source>
</evidence>
<evidence type="ECO:0000256" key="8">
    <source>
        <dbReference type="ARBA" id="ARBA00023326"/>
    </source>
</evidence>
<evidence type="ECO:0000313" key="13">
    <source>
        <dbReference type="Proteomes" id="UP000697127"/>
    </source>
</evidence>
<dbReference type="GO" id="GO:0052861">
    <property type="term" value="F:endo-1,3(4)-beta-glucanase activity"/>
    <property type="evidence" value="ECO:0007669"/>
    <property type="project" value="InterPro"/>
</dbReference>
<dbReference type="GO" id="GO:0042973">
    <property type="term" value="F:glucan endo-1,3-beta-D-glucosidase activity"/>
    <property type="evidence" value="ECO:0007669"/>
    <property type="project" value="UniProtKB-EC"/>
</dbReference>
<keyword evidence="6" id="KW-0326">Glycosidase</keyword>
<dbReference type="EMBL" id="PUHW01000041">
    <property type="protein sequence ID" value="KAG0690193.1"/>
    <property type="molecule type" value="Genomic_DNA"/>
</dbReference>
<accession>A0A9P6WQB5</accession>
<keyword evidence="13" id="KW-1185">Reference proteome</keyword>
<dbReference type="EC" id="3.2.1.39" evidence="3"/>
<dbReference type="InterPro" id="IPR005200">
    <property type="entry name" value="Endo-beta-glucanase"/>
</dbReference>
<evidence type="ECO:0000256" key="1">
    <source>
        <dbReference type="ARBA" id="ARBA00000382"/>
    </source>
</evidence>
<evidence type="ECO:0000259" key="11">
    <source>
        <dbReference type="Pfam" id="PF17652"/>
    </source>
</evidence>
<dbReference type="PANTHER" id="PTHR31983">
    <property type="entry name" value="ENDO-1,3(4)-BETA-GLUCANASE 1"/>
    <property type="match status" value="1"/>
</dbReference>
<organism evidence="12 13">
    <name type="scientific">Pichia californica</name>
    <dbReference type="NCBI Taxonomy" id="460514"/>
    <lineage>
        <taxon>Eukaryota</taxon>
        <taxon>Fungi</taxon>
        <taxon>Dikarya</taxon>
        <taxon>Ascomycota</taxon>
        <taxon>Saccharomycotina</taxon>
        <taxon>Pichiomycetes</taxon>
        <taxon>Pichiales</taxon>
        <taxon>Pichiaceae</taxon>
        <taxon>Pichia</taxon>
    </lineage>
</organism>
<dbReference type="Proteomes" id="UP000697127">
    <property type="component" value="Unassembled WGS sequence"/>
</dbReference>
<keyword evidence="4" id="KW-0378">Hydrolase</keyword>
<dbReference type="Gene3D" id="2.70.98.30">
    <property type="entry name" value="Golgi alpha-mannosidase II, domain 4"/>
    <property type="match status" value="1"/>
</dbReference>
<keyword evidence="8" id="KW-0624">Polysaccharide degradation</keyword>
<dbReference type="Pfam" id="PF17652">
    <property type="entry name" value="Glyco_hydro81C"/>
    <property type="match status" value="1"/>
</dbReference>
<gene>
    <name evidence="12" type="ORF">C6P40_003583</name>
</gene>
<dbReference type="GO" id="GO:0071555">
    <property type="term" value="P:cell wall organization"/>
    <property type="evidence" value="ECO:0007669"/>
    <property type="project" value="UniProtKB-KW"/>
</dbReference>
<evidence type="ECO:0000256" key="2">
    <source>
        <dbReference type="ARBA" id="ARBA00010730"/>
    </source>
</evidence>
<comment type="similarity">
    <text evidence="2">Belongs to the glycosyl hydrolase 81 family.</text>
</comment>
<sequence length="812" mass="91401">MGILNNLVHGLKDEIHNKRVNSQQDHNQHQNYNASPPQYTPFNQNSSHITQKMNYNSNTNTNQNTPPEIPPRDYNKPISNNNNPPNVQKRDYTESIASTMQPTSAGLFSTPLSTSPPVACIQSSSTHPVPLPQFYDQPGPIETNNFYGNFLVEDQSLPVWTHPYSIWKSTDDQFKGLGISHTNASQRVFGDDPNSNPAKYFFNPVGICSMMLSAEEFQSQNFNFLVGDLQRFSAGIKFITNNNGSLHVSVVQGMGFITGIYDGKITPRIASKVGIQSIQPIGSVSNELNKYIFNLFDNTKWIVYSNAYFNQQNANSVVAQPFNGQVIVQIAKLSGDNNIKSYDNAAGSFVTGCKLTGTFNNNLANYTFNYEISGSSSSDKVIQWFLPHQVESMDQSMLHSLQEGLNLDSTCKGIMSAFLIEKFSMIEQLPPNELKFDPWSDIHGVLGYSDNAKSFISQIAQSEVNSFDVVNESNTDSMYTAGKILDKGAYILYVVAFVLKDQNLTYIMLNKMKEAFARFIDNKQQAPLCYNTTWRGIVSTSGLNDGNFYCDFGNCFYNDHHFHYGYHIHAASLVVLVDNTYGDRTWISKAKPWIETLIRDICNPNSNDTYFPVFRSFDFFNGHSFANGLFAHGDGKDEESSSEDYHAYYGIKLWGIVTNNFQLSSLASLILSIEKRAMGLYMLYKNDNKVMPANFIRNKVSGILFENKVDHATYFGMNKEYIHGIHMIPITPMSNFIRTSEFVAEEWNEMALGPLANSIDGGWKGLLMLNLAMHDPKQAWQFFSRNDFQMSWLDNGMSRTWSLAFCAGMGGN</sequence>
<dbReference type="Gene3D" id="1.20.5.420">
    <property type="entry name" value="Immunoglobulin FC, subunit C"/>
    <property type="match status" value="1"/>
</dbReference>
<dbReference type="AlphaFoldDB" id="A0A9P6WQB5"/>
<feature type="domain" description="Glycosyl hydrolase family 81 N-terminal" evidence="10">
    <location>
        <begin position="127"/>
        <end position="440"/>
    </location>
</feature>
<comment type="caution">
    <text evidence="12">The sequence shown here is derived from an EMBL/GenBank/DDBJ whole genome shotgun (WGS) entry which is preliminary data.</text>
</comment>
<feature type="domain" description="Glycosyl hydrolase family 81 C-terminal" evidence="11">
    <location>
        <begin position="448"/>
        <end position="803"/>
    </location>
</feature>
<keyword evidence="5" id="KW-0119">Carbohydrate metabolism</keyword>
<feature type="region of interest" description="Disordered" evidence="9">
    <location>
        <begin position="21"/>
        <end position="89"/>
    </location>
</feature>
<feature type="compositionally biased region" description="Low complexity" evidence="9">
    <location>
        <begin position="54"/>
        <end position="65"/>
    </location>
</feature>
<evidence type="ECO:0000256" key="9">
    <source>
        <dbReference type="SAM" id="MobiDB-lite"/>
    </source>
</evidence>
<keyword evidence="7" id="KW-0961">Cell wall biogenesis/degradation</keyword>
<evidence type="ECO:0000259" key="10">
    <source>
        <dbReference type="Pfam" id="PF03639"/>
    </source>
</evidence>
<evidence type="ECO:0000313" key="12">
    <source>
        <dbReference type="EMBL" id="KAG0690193.1"/>
    </source>
</evidence>
<evidence type="ECO:0000256" key="4">
    <source>
        <dbReference type="ARBA" id="ARBA00022801"/>
    </source>
</evidence>
<evidence type="ECO:0000256" key="5">
    <source>
        <dbReference type="ARBA" id="ARBA00023277"/>
    </source>
</evidence>
<dbReference type="Gene3D" id="1.10.287.1170">
    <property type="entry name" value="glycoside hydrolase family 81 endo-[beta] glucanase"/>
    <property type="match status" value="1"/>
</dbReference>
<evidence type="ECO:0000256" key="3">
    <source>
        <dbReference type="ARBA" id="ARBA00012780"/>
    </source>
</evidence>
<dbReference type="FunFam" id="1.20.5.420:FF:000008">
    <property type="entry name" value="Endo-1,3-beta-glucanase Engl1"/>
    <property type="match status" value="1"/>
</dbReference>
<dbReference type="GO" id="GO:0000272">
    <property type="term" value="P:polysaccharide catabolic process"/>
    <property type="evidence" value="ECO:0007669"/>
    <property type="project" value="UniProtKB-KW"/>
</dbReference>
<reference evidence="12" key="1">
    <citation type="submission" date="2020-11" db="EMBL/GenBank/DDBJ databases">
        <title>Kefir isolates.</title>
        <authorList>
            <person name="Marcisauskas S."/>
            <person name="Kim Y."/>
            <person name="Blasche S."/>
        </authorList>
    </citation>
    <scope>NUCLEOTIDE SEQUENCE</scope>
    <source>
        <strain evidence="12">Olga-1</strain>
    </source>
</reference>
<dbReference type="InterPro" id="IPR040720">
    <property type="entry name" value="GH81_C"/>
</dbReference>
<dbReference type="InterPro" id="IPR040451">
    <property type="entry name" value="GH81_N"/>
</dbReference>
<feature type="compositionally biased region" description="Polar residues" evidence="9">
    <location>
        <begin position="21"/>
        <end position="53"/>
    </location>
</feature>
<name>A0A9P6WQB5_9ASCO</name>